<reference evidence="1 2" key="1">
    <citation type="submission" date="2023-01" db="EMBL/GenBank/DDBJ databases">
        <title>Analysis of 21 Apiospora genomes using comparative genomics revels a genus with tremendous synthesis potential of carbohydrate active enzymes and secondary metabolites.</title>
        <authorList>
            <person name="Sorensen T."/>
        </authorList>
    </citation>
    <scope>NUCLEOTIDE SEQUENCE [LARGE SCALE GENOMIC DNA]</scope>
    <source>
        <strain evidence="1 2">CBS 117206</strain>
    </source>
</reference>
<proteinExistence type="predicted"/>
<sequence length="274" mass="30881">MSRLLALPPEILLEVLENTDLVCPSSKVRWVPGSSYHQIFGADSDTAWAPPPALFLVNKAFYAAARKVFLERNCIIVTPNTTAFYQIALEGEPSNKPQRYAASEFFAHATSTGHLSLLRSLSFELFTMVDENAAEEARAEWLGILDGIQKDGGEGLNLRDVSIQGYWEAQEEKDWWKNSAEREGDGDGAIEQIRGFVRDNIWRFVSSCGPPMGIARKLFVTMTSDSADTRYCMRKKGEELVTKVQGHGNWGTLRYSLRTGDWVEEVWVQEKEHL</sequence>
<accession>A0AAW0R3S8</accession>
<keyword evidence="2" id="KW-1185">Reference proteome</keyword>
<name>A0AAW0R3S8_9PEZI</name>
<protein>
    <recommendedName>
        <fullName evidence="3">F-box domain-containing protein</fullName>
    </recommendedName>
</protein>
<gene>
    <name evidence="1" type="ORF">PG999_003500</name>
</gene>
<comment type="caution">
    <text evidence="1">The sequence shown here is derived from an EMBL/GenBank/DDBJ whole genome shotgun (WGS) entry which is preliminary data.</text>
</comment>
<evidence type="ECO:0008006" key="3">
    <source>
        <dbReference type="Google" id="ProtNLM"/>
    </source>
</evidence>
<evidence type="ECO:0000313" key="1">
    <source>
        <dbReference type="EMBL" id="KAK8123582.1"/>
    </source>
</evidence>
<dbReference type="Proteomes" id="UP001392437">
    <property type="component" value="Unassembled WGS sequence"/>
</dbReference>
<evidence type="ECO:0000313" key="2">
    <source>
        <dbReference type="Proteomes" id="UP001392437"/>
    </source>
</evidence>
<dbReference type="EMBL" id="JAQQWP010000003">
    <property type="protein sequence ID" value="KAK8123582.1"/>
    <property type="molecule type" value="Genomic_DNA"/>
</dbReference>
<dbReference type="AlphaFoldDB" id="A0AAW0R3S8"/>
<organism evidence="1 2">
    <name type="scientific">Apiospora kogelbergensis</name>
    <dbReference type="NCBI Taxonomy" id="1337665"/>
    <lineage>
        <taxon>Eukaryota</taxon>
        <taxon>Fungi</taxon>
        <taxon>Dikarya</taxon>
        <taxon>Ascomycota</taxon>
        <taxon>Pezizomycotina</taxon>
        <taxon>Sordariomycetes</taxon>
        <taxon>Xylariomycetidae</taxon>
        <taxon>Amphisphaeriales</taxon>
        <taxon>Apiosporaceae</taxon>
        <taxon>Apiospora</taxon>
    </lineage>
</organism>